<evidence type="ECO:0000259" key="2">
    <source>
        <dbReference type="PROSITE" id="PS50127"/>
    </source>
</evidence>
<sequence>MSLVDVNFLTLAPLTGHTLYQPIRTEASASTSAEDDSQTPSPAYYQKYMKRYELLIEYKNLRNPKHSPTGLYILPAVSNLYEWHAVLFIHRGYYKEGVFKFTISIPQTYPSHPPTIRFITDMFHPLISRDGTFDIRPQFPEWRPRKDWLSHVLHYVKNSFREGVIAGLDERTVFARLASQCAQLSASEPILFDQDDGSEIKFSPLSDAQFEELRNSILSNA</sequence>
<keyword evidence="4" id="KW-1185">Reference proteome</keyword>
<protein>
    <recommendedName>
        <fullName evidence="2">UBC core domain-containing protein</fullName>
    </recommendedName>
</protein>
<feature type="domain" description="UBC core" evidence="2">
    <location>
        <begin position="49"/>
        <end position="199"/>
    </location>
</feature>
<dbReference type="AlphaFoldDB" id="A0AAD5S509"/>
<dbReference type="InterPro" id="IPR016135">
    <property type="entry name" value="UBQ-conjugating_enzyme/RWD"/>
</dbReference>
<dbReference type="InterPro" id="IPR000608">
    <property type="entry name" value="UBC"/>
</dbReference>
<dbReference type="SMART" id="SM00212">
    <property type="entry name" value="UBCc"/>
    <property type="match status" value="1"/>
</dbReference>
<dbReference type="PANTHER" id="PTHR24067">
    <property type="entry name" value="UBIQUITIN-CONJUGATING ENZYME E2"/>
    <property type="match status" value="1"/>
</dbReference>
<name>A0AAD5S509_9FUNG</name>
<dbReference type="Pfam" id="PF00179">
    <property type="entry name" value="UQ_con"/>
    <property type="match status" value="1"/>
</dbReference>
<evidence type="ECO:0000256" key="1">
    <source>
        <dbReference type="ARBA" id="ARBA00022786"/>
    </source>
</evidence>
<keyword evidence="1" id="KW-0833">Ubl conjugation pathway</keyword>
<organism evidence="3 4">
    <name type="scientific">Rhizophlyctis rosea</name>
    <dbReference type="NCBI Taxonomy" id="64517"/>
    <lineage>
        <taxon>Eukaryota</taxon>
        <taxon>Fungi</taxon>
        <taxon>Fungi incertae sedis</taxon>
        <taxon>Chytridiomycota</taxon>
        <taxon>Chytridiomycota incertae sedis</taxon>
        <taxon>Chytridiomycetes</taxon>
        <taxon>Rhizophlyctidales</taxon>
        <taxon>Rhizophlyctidaceae</taxon>
        <taxon>Rhizophlyctis</taxon>
    </lineage>
</organism>
<evidence type="ECO:0000313" key="3">
    <source>
        <dbReference type="EMBL" id="KAJ3039573.1"/>
    </source>
</evidence>
<dbReference type="CDD" id="cd23814">
    <property type="entry name" value="UEV_AKTIP"/>
    <property type="match status" value="1"/>
</dbReference>
<dbReference type="Gene3D" id="3.10.110.10">
    <property type="entry name" value="Ubiquitin Conjugating Enzyme"/>
    <property type="match status" value="1"/>
</dbReference>
<dbReference type="InterPro" id="IPR050113">
    <property type="entry name" value="Ub_conjugating_enzyme"/>
</dbReference>
<dbReference type="PROSITE" id="PS50127">
    <property type="entry name" value="UBC_2"/>
    <property type="match status" value="1"/>
</dbReference>
<gene>
    <name evidence="3" type="ORF">HK097_002796</name>
</gene>
<feature type="non-terminal residue" evidence="3">
    <location>
        <position position="221"/>
    </location>
</feature>
<dbReference type="SUPFAM" id="SSF54495">
    <property type="entry name" value="UBC-like"/>
    <property type="match status" value="1"/>
</dbReference>
<proteinExistence type="predicted"/>
<accession>A0AAD5S509</accession>
<reference evidence="3" key="1">
    <citation type="submission" date="2020-05" db="EMBL/GenBank/DDBJ databases">
        <title>Phylogenomic resolution of chytrid fungi.</title>
        <authorList>
            <person name="Stajich J.E."/>
            <person name="Amses K."/>
            <person name="Simmons R."/>
            <person name="Seto K."/>
            <person name="Myers J."/>
            <person name="Bonds A."/>
            <person name="Quandt C.A."/>
            <person name="Barry K."/>
            <person name="Liu P."/>
            <person name="Grigoriev I."/>
            <person name="Longcore J.E."/>
            <person name="James T.Y."/>
        </authorList>
    </citation>
    <scope>NUCLEOTIDE SEQUENCE</scope>
    <source>
        <strain evidence="3">JEL0318</strain>
    </source>
</reference>
<comment type="caution">
    <text evidence="3">The sequence shown here is derived from an EMBL/GenBank/DDBJ whole genome shotgun (WGS) entry which is preliminary data.</text>
</comment>
<dbReference type="EMBL" id="JADGJD010001625">
    <property type="protein sequence ID" value="KAJ3039573.1"/>
    <property type="molecule type" value="Genomic_DNA"/>
</dbReference>
<dbReference type="Proteomes" id="UP001212841">
    <property type="component" value="Unassembled WGS sequence"/>
</dbReference>
<evidence type="ECO:0000313" key="4">
    <source>
        <dbReference type="Proteomes" id="UP001212841"/>
    </source>
</evidence>